<dbReference type="InterPro" id="IPR001124">
    <property type="entry name" value="Lipid-bd_serum_glycop_C"/>
</dbReference>
<dbReference type="WBParaSite" id="EEL_0000427801-mRNA-1">
    <property type="protein sequence ID" value="EEL_0000427801-mRNA-1"/>
    <property type="gene ID" value="EEL_0000427801"/>
</dbReference>
<dbReference type="InterPro" id="IPR017942">
    <property type="entry name" value="Lipid-bd_serum_glycop_N"/>
</dbReference>
<dbReference type="SMART" id="SM00329">
    <property type="entry name" value="BPI2"/>
    <property type="match status" value="1"/>
</dbReference>
<accession>A0A0R3RRC3</accession>
<keyword evidence="6" id="KW-1185">Reference proteome</keyword>
<dbReference type="InterPro" id="IPR017943">
    <property type="entry name" value="Bactericidal_perm-incr_a/b_dom"/>
</dbReference>
<comment type="similarity">
    <text evidence="1">Belongs to the BPI/LBP/Plunc superfamily. BPI/LBP family.</text>
</comment>
<dbReference type="Gene3D" id="3.15.20.10">
    <property type="entry name" value="Bactericidal permeability-increasing protein, domain 2"/>
    <property type="match status" value="1"/>
</dbReference>
<feature type="domain" description="Lipid-binding serum glycoprotein C-terminal" evidence="5">
    <location>
        <begin position="435"/>
        <end position="687"/>
    </location>
</feature>
<keyword evidence="3" id="KW-0732">Signal</keyword>
<evidence type="ECO:0000313" key="6">
    <source>
        <dbReference type="Proteomes" id="UP000050640"/>
    </source>
</evidence>
<feature type="signal peptide" evidence="3">
    <location>
        <begin position="1"/>
        <end position="16"/>
    </location>
</feature>
<keyword evidence="2" id="KW-1015">Disulfide bond</keyword>
<dbReference type="PANTHER" id="PTHR10504:SF144">
    <property type="entry name" value="BPI1 DOMAIN-CONTAINING PROTEIN"/>
    <property type="match status" value="1"/>
</dbReference>
<feature type="domain" description="Lipid-binding serum glycoprotein N-terminal" evidence="4">
    <location>
        <begin position="69"/>
        <end position="289"/>
    </location>
</feature>
<dbReference type="Gene3D" id="3.15.10.10">
    <property type="entry name" value="Bactericidal permeability-increasing protein, domain 1"/>
    <property type="match status" value="1"/>
</dbReference>
<dbReference type="SMART" id="SM00328">
    <property type="entry name" value="BPI1"/>
    <property type="match status" value="1"/>
</dbReference>
<evidence type="ECO:0000256" key="2">
    <source>
        <dbReference type="ARBA" id="ARBA00023157"/>
    </source>
</evidence>
<evidence type="ECO:0000259" key="5">
    <source>
        <dbReference type="SMART" id="SM00329"/>
    </source>
</evidence>
<dbReference type="Pfam" id="PF02886">
    <property type="entry name" value="LBP_BPI_CETP_C"/>
    <property type="match status" value="2"/>
</dbReference>
<organism evidence="6 7">
    <name type="scientific">Elaeophora elaphi</name>
    <dbReference type="NCBI Taxonomy" id="1147741"/>
    <lineage>
        <taxon>Eukaryota</taxon>
        <taxon>Metazoa</taxon>
        <taxon>Ecdysozoa</taxon>
        <taxon>Nematoda</taxon>
        <taxon>Chromadorea</taxon>
        <taxon>Rhabditida</taxon>
        <taxon>Spirurina</taxon>
        <taxon>Spiruromorpha</taxon>
        <taxon>Filarioidea</taxon>
        <taxon>Onchocercidae</taxon>
        <taxon>Elaeophora</taxon>
    </lineage>
</organism>
<dbReference type="Proteomes" id="UP000050640">
    <property type="component" value="Unplaced"/>
</dbReference>
<dbReference type="GO" id="GO:0008289">
    <property type="term" value="F:lipid binding"/>
    <property type="evidence" value="ECO:0007669"/>
    <property type="project" value="InterPro"/>
</dbReference>
<evidence type="ECO:0000259" key="4">
    <source>
        <dbReference type="SMART" id="SM00328"/>
    </source>
</evidence>
<dbReference type="AlphaFoldDB" id="A0A0R3RRC3"/>
<dbReference type="STRING" id="1147741.A0A0R3RRC3"/>
<evidence type="ECO:0000313" key="7">
    <source>
        <dbReference type="WBParaSite" id="EEL_0000427801-mRNA-1"/>
    </source>
</evidence>
<evidence type="ECO:0000256" key="3">
    <source>
        <dbReference type="SAM" id="SignalP"/>
    </source>
</evidence>
<dbReference type="GO" id="GO:0005615">
    <property type="term" value="C:extracellular space"/>
    <property type="evidence" value="ECO:0007669"/>
    <property type="project" value="TreeGrafter"/>
</dbReference>
<dbReference type="InterPro" id="IPR032942">
    <property type="entry name" value="BPI/LBP/Plunc"/>
</dbReference>
<evidence type="ECO:0000256" key="1">
    <source>
        <dbReference type="ARBA" id="ARBA00007292"/>
    </source>
</evidence>
<reference evidence="7" key="1">
    <citation type="submission" date="2017-02" db="UniProtKB">
        <authorList>
            <consortium name="WormBaseParasite"/>
        </authorList>
    </citation>
    <scope>IDENTIFICATION</scope>
</reference>
<proteinExistence type="inferred from homology"/>
<protein>
    <submittedName>
        <fullName evidence="7">BPI2 domain-containing protein</fullName>
    </submittedName>
</protein>
<feature type="chain" id="PRO_5006447738" evidence="3">
    <location>
        <begin position="17"/>
        <end position="710"/>
    </location>
</feature>
<dbReference type="PANTHER" id="PTHR10504">
    <property type="entry name" value="BACTERICIDAL PERMEABILITY-INCREASING BPI PROTEIN-RELATED"/>
    <property type="match status" value="1"/>
</dbReference>
<dbReference type="SUPFAM" id="SSF55394">
    <property type="entry name" value="Bactericidal permeability-increasing protein, BPI"/>
    <property type="match status" value="2"/>
</dbReference>
<name>A0A0R3RRC3_9BILA</name>
<sequence length="710" mass="79189">MNVLIWLLSCPLIITAMLRRNSPGKPLASFPQCENDMSNAAASRGVGAIDFNPVLRSYGHMGYPGFKIRINRNAFRYGTSVIAQMLNQEMRNVRIPSFTQCLPEVNGCAYLTNILITNYQCARHIALFPISYKEVVLNIQNFDLNLSGQLGGQVVVLLPLPLCGTLCVDARQISISLQIAIERNPYSGTAYIHMTKCSLTIGYLNIYIVNGGLIGEVINNNFRSKIISQAYATLPQKFCDMVPPMLDEHVNSRLARVPQGIPITQMISYASSLISKPRKLPQYCYSEVCKRYHSTNLSLANKKLSTKAILTAGVPNMARPEQKIIGTNKSLAKSEYLANNTLLEIVGLQETNDQKLFAPAGITKKFPQKVQKIRQSENWRRTKRNACASNLLLSTYLLSSSATNSDLTLNLLGEFSPNAQGGTPFAPPVLQYPVADSGQMFDLLISDYTFNTLLYHLHRKGVFTFRIGPEIPVIGDLLNLTCMAEDVDFELSLEMQDNKEVANNTTFNETNSQHNRRKRRTAMDTLLNFGICLGDIAPDIREKYPGKRVYIVIKTSRAPSVQFQAAKGGTSMIEFILDGLIFLDGTTTRVGHMQVTIVFSITTQLVSNRIIGKAQIQRMNFVDVDKTFGLPEEAFTNLSDLTRGIISRAINKKLAYGIPMIMPQLGFPIQLHNIHLQVIEHALLMSTDASIPSLAYRFPYRRYAGCSYYS</sequence>